<evidence type="ECO:0000313" key="2">
    <source>
        <dbReference type="Proteomes" id="UP001305647"/>
    </source>
</evidence>
<keyword evidence="2" id="KW-1185">Reference proteome</keyword>
<gene>
    <name evidence="1" type="ORF">N658DRAFT_129071</name>
</gene>
<organism evidence="1 2">
    <name type="scientific">Parathielavia hyrcaniae</name>
    <dbReference type="NCBI Taxonomy" id="113614"/>
    <lineage>
        <taxon>Eukaryota</taxon>
        <taxon>Fungi</taxon>
        <taxon>Dikarya</taxon>
        <taxon>Ascomycota</taxon>
        <taxon>Pezizomycotina</taxon>
        <taxon>Sordariomycetes</taxon>
        <taxon>Sordariomycetidae</taxon>
        <taxon>Sordariales</taxon>
        <taxon>Chaetomiaceae</taxon>
        <taxon>Parathielavia</taxon>
    </lineage>
</organism>
<evidence type="ECO:0000313" key="1">
    <source>
        <dbReference type="EMBL" id="KAK4105695.1"/>
    </source>
</evidence>
<dbReference type="EMBL" id="MU863625">
    <property type="protein sequence ID" value="KAK4105695.1"/>
    <property type="molecule type" value="Genomic_DNA"/>
</dbReference>
<accession>A0AAN6QCG5</accession>
<dbReference type="AlphaFoldDB" id="A0AAN6QCG5"/>
<proteinExistence type="predicted"/>
<reference evidence="1" key="2">
    <citation type="submission" date="2023-05" db="EMBL/GenBank/DDBJ databases">
        <authorList>
            <consortium name="Lawrence Berkeley National Laboratory"/>
            <person name="Steindorff A."/>
            <person name="Hensen N."/>
            <person name="Bonometti L."/>
            <person name="Westerberg I."/>
            <person name="Brannstrom I.O."/>
            <person name="Guillou S."/>
            <person name="Cros-Aarteil S."/>
            <person name="Calhoun S."/>
            <person name="Haridas S."/>
            <person name="Kuo A."/>
            <person name="Mondo S."/>
            <person name="Pangilinan J."/>
            <person name="Riley R."/>
            <person name="Labutti K."/>
            <person name="Andreopoulos B."/>
            <person name="Lipzen A."/>
            <person name="Chen C."/>
            <person name="Yanf M."/>
            <person name="Daum C."/>
            <person name="Ng V."/>
            <person name="Clum A."/>
            <person name="Ohm R."/>
            <person name="Martin F."/>
            <person name="Silar P."/>
            <person name="Natvig D."/>
            <person name="Lalanne C."/>
            <person name="Gautier V."/>
            <person name="Ament-Velasquez S.L."/>
            <person name="Kruys A."/>
            <person name="Hutchinson M.I."/>
            <person name="Powell A.J."/>
            <person name="Barry K."/>
            <person name="Miller A.N."/>
            <person name="Grigoriev I.V."/>
            <person name="Debuchy R."/>
            <person name="Gladieux P."/>
            <person name="Thoren M.H."/>
            <person name="Johannesson H."/>
        </authorList>
    </citation>
    <scope>NUCLEOTIDE SEQUENCE</scope>
    <source>
        <strain evidence="1">CBS 757.83</strain>
    </source>
</reference>
<sequence length="164" mass="17513">MADPNIEVDPPFLAGLMAKGHAGRDGSMASTNKRKLGFQPPSLTLVDAYCAERTLFWTLGISGCDVLSGASQAFGEKASQSGGYRRPNSPSRVQFREDISLVGWLSPLSMPGICVCAAVSASTRLLATTWAALARNPANTTRTTHRSNHSGQSKAAPTWFCKRI</sequence>
<comment type="caution">
    <text evidence="1">The sequence shown here is derived from an EMBL/GenBank/DDBJ whole genome shotgun (WGS) entry which is preliminary data.</text>
</comment>
<protein>
    <submittedName>
        <fullName evidence="1">Uncharacterized protein</fullName>
    </submittedName>
</protein>
<dbReference type="Proteomes" id="UP001305647">
    <property type="component" value="Unassembled WGS sequence"/>
</dbReference>
<name>A0AAN6QCG5_9PEZI</name>
<reference evidence="1" key="1">
    <citation type="journal article" date="2023" name="Mol. Phylogenet. Evol.">
        <title>Genome-scale phylogeny and comparative genomics of the fungal order Sordariales.</title>
        <authorList>
            <person name="Hensen N."/>
            <person name="Bonometti L."/>
            <person name="Westerberg I."/>
            <person name="Brannstrom I.O."/>
            <person name="Guillou S."/>
            <person name="Cros-Aarteil S."/>
            <person name="Calhoun S."/>
            <person name="Haridas S."/>
            <person name="Kuo A."/>
            <person name="Mondo S."/>
            <person name="Pangilinan J."/>
            <person name="Riley R."/>
            <person name="LaButti K."/>
            <person name="Andreopoulos B."/>
            <person name="Lipzen A."/>
            <person name="Chen C."/>
            <person name="Yan M."/>
            <person name="Daum C."/>
            <person name="Ng V."/>
            <person name="Clum A."/>
            <person name="Steindorff A."/>
            <person name="Ohm R.A."/>
            <person name="Martin F."/>
            <person name="Silar P."/>
            <person name="Natvig D.O."/>
            <person name="Lalanne C."/>
            <person name="Gautier V."/>
            <person name="Ament-Velasquez S.L."/>
            <person name="Kruys A."/>
            <person name="Hutchinson M.I."/>
            <person name="Powell A.J."/>
            <person name="Barry K."/>
            <person name="Miller A.N."/>
            <person name="Grigoriev I.V."/>
            <person name="Debuchy R."/>
            <person name="Gladieux P."/>
            <person name="Hiltunen Thoren M."/>
            <person name="Johannesson H."/>
        </authorList>
    </citation>
    <scope>NUCLEOTIDE SEQUENCE</scope>
    <source>
        <strain evidence="1">CBS 757.83</strain>
    </source>
</reference>